<proteinExistence type="predicted"/>
<accession>A0A8S4GBV5</accession>
<dbReference type="EMBL" id="CAJHNJ030000498">
    <property type="protein sequence ID" value="CAG9138136.1"/>
    <property type="molecule type" value="Genomic_DNA"/>
</dbReference>
<reference evidence="3" key="1">
    <citation type="submission" date="2020-11" db="EMBL/GenBank/DDBJ databases">
        <authorList>
            <person name="Whiteford S."/>
        </authorList>
    </citation>
    <scope>NUCLEOTIDE SEQUENCE</scope>
</reference>
<evidence type="ECO:0000313" key="4">
    <source>
        <dbReference type="Proteomes" id="UP000653454"/>
    </source>
</evidence>
<evidence type="ECO:0000256" key="1">
    <source>
        <dbReference type="SAM" id="Coils"/>
    </source>
</evidence>
<protein>
    <submittedName>
        <fullName evidence="3">(diamondback moth) hypothetical protein</fullName>
    </submittedName>
</protein>
<name>A0A8S4GBV5_PLUXY</name>
<keyword evidence="4" id="KW-1185">Reference proteome</keyword>
<keyword evidence="1" id="KW-0175">Coiled coil</keyword>
<feature type="compositionally biased region" description="Low complexity" evidence="2">
    <location>
        <begin position="292"/>
        <end position="305"/>
    </location>
</feature>
<feature type="compositionally biased region" description="Basic and acidic residues" evidence="2">
    <location>
        <begin position="309"/>
        <end position="320"/>
    </location>
</feature>
<organism evidence="3 4">
    <name type="scientific">Plutella xylostella</name>
    <name type="common">Diamondback moth</name>
    <name type="synonym">Plutella maculipennis</name>
    <dbReference type="NCBI Taxonomy" id="51655"/>
    <lineage>
        <taxon>Eukaryota</taxon>
        <taxon>Metazoa</taxon>
        <taxon>Ecdysozoa</taxon>
        <taxon>Arthropoda</taxon>
        <taxon>Hexapoda</taxon>
        <taxon>Insecta</taxon>
        <taxon>Pterygota</taxon>
        <taxon>Neoptera</taxon>
        <taxon>Endopterygota</taxon>
        <taxon>Lepidoptera</taxon>
        <taxon>Glossata</taxon>
        <taxon>Ditrysia</taxon>
        <taxon>Yponomeutoidea</taxon>
        <taxon>Plutellidae</taxon>
        <taxon>Plutella</taxon>
    </lineage>
</organism>
<dbReference type="Proteomes" id="UP000653454">
    <property type="component" value="Unassembled WGS sequence"/>
</dbReference>
<feature type="region of interest" description="Disordered" evidence="2">
    <location>
        <begin position="292"/>
        <end position="320"/>
    </location>
</feature>
<gene>
    <name evidence="3" type="ORF">PLXY2_LOCUS16388</name>
</gene>
<comment type="caution">
    <text evidence="3">The sequence shown here is derived from an EMBL/GenBank/DDBJ whole genome shotgun (WGS) entry which is preliminary data.</text>
</comment>
<feature type="region of interest" description="Disordered" evidence="2">
    <location>
        <begin position="129"/>
        <end position="148"/>
    </location>
</feature>
<evidence type="ECO:0000256" key="2">
    <source>
        <dbReference type="SAM" id="MobiDB-lite"/>
    </source>
</evidence>
<feature type="coiled-coil region" evidence="1">
    <location>
        <begin position="248"/>
        <end position="282"/>
    </location>
</feature>
<sequence length="320" mass="36032">MFVLEDRFGTKADIFRVGSRINIGSPTPALGGHCARALASPTRRLPRRTRISLGLGSLERDSAMSRVGRVRRTRVYDCNYNKGESYYRPVLDRLDGKSTVTSSRAESERNLKTDVDSRIRSALEETEAAQDELFDSRGNRASRGKPLSAAFEDEDLGDEVTQSLKRLRAGKKSSRFAEDIDFENTVSNLENRMRISDKILESVGINSEMSSARRALADNEERTEKRIARRLNDEGNLTKWTALKSDDESNAVQRAKATRARLTDLEDEMTELSERSAAREKRAARLRALVAENEAEESSSNVTSTKVTFRAEREKKQVTF</sequence>
<evidence type="ECO:0000313" key="3">
    <source>
        <dbReference type="EMBL" id="CAG9138136.1"/>
    </source>
</evidence>
<dbReference type="AlphaFoldDB" id="A0A8S4GBV5"/>